<evidence type="ECO:0000313" key="2">
    <source>
        <dbReference type="Proteomes" id="UP000321204"/>
    </source>
</evidence>
<organism evidence="1 2">
    <name type="scientific">Flavisolibacter ginsenosidimutans</name>
    <dbReference type="NCBI Taxonomy" id="661481"/>
    <lineage>
        <taxon>Bacteria</taxon>
        <taxon>Pseudomonadati</taxon>
        <taxon>Bacteroidota</taxon>
        <taxon>Chitinophagia</taxon>
        <taxon>Chitinophagales</taxon>
        <taxon>Chitinophagaceae</taxon>
        <taxon>Flavisolibacter</taxon>
    </lineage>
</organism>
<dbReference type="Proteomes" id="UP000321204">
    <property type="component" value="Chromosome"/>
</dbReference>
<dbReference type="AlphaFoldDB" id="A0A5B8UEC6"/>
<sequence>MKPKNYTGLVPENTQGKAITAEASLPLQSEQEAKAFYEVAKERLLRVHDWSKMAGALSADFELTDDKGNTANRLVRKGDHFRIDIPGPGSKAGEGYDWASVEDLKEVHQADVDSIAILVRPAENPQSDNKAVAHFFSKKSTSTFVVSREGNTVTASIYDRNIEANEETEEPLDKVRNAAVGLSAKHGVSKLQWQALADALVQKEK</sequence>
<dbReference type="RefSeq" id="WP_146781426.1">
    <property type="nucleotide sequence ID" value="NZ_BAABIO010000006.1"/>
</dbReference>
<dbReference type="EMBL" id="CP042433">
    <property type="protein sequence ID" value="QEC54469.1"/>
    <property type="molecule type" value="Genomic_DNA"/>
</dbReference>
<evidence type="ECO:0000313" key="1">
    <source>
        <dbReference type="EMBL" id="QEC54469.1"/>
    </source>
</evidence>
<dbReference type="KEGG" id="fgg:FSB75_00670"/>
<proteinExistence type="predicted"/>
<dbReference type="OrthoDB" id="947646at2"/>
<accession>A0A5B8UEC6</accession>
<keyword evidence="2" id="KW-1185">Reference proteome</keyword>
<gene>
    <name evidence="1" type="ORF">FSB75_00670</name>
</gene>
<protein>
    <submittedName>
        <fullName evidence="1">Uncharacterized protein</fullName>
    </submittedName>
</protein>
<reference evidence="1 2" key="1">
    <citation type="journal article" date="2015" name="Int. J. Syst. Evol. Microbiol.">
        <title>Flavisolibacter ginsenosidimutans sp. nov., with ginsenoside-converting activity isolated from soil used for cultivating ginseng.</title>
        <authorList>
            <person name="Zhao Y."/>
            <person name="Liu Q."/>
            <person name="Kang M.S."/>
            <person name="Jin F."/>
            <person name="Yu H."/>
            <person name="Im W.T."/>
        </authorList>
    </citation>
    <scope>NUCLEOTIDE SEQUENCE [LARGE SCALE GENOMIC DNA]</scope>
    <source>
        <strain evidence="1 2">Gsoil 636</strain>
    </source>
</reference>
<name>A0A5B8UEC6_9BACT</name>